<feature type="domain" description="Ribosome maturation factor RimP N-terminal" evidence="3">
    <location>
        <begin position="13"/>
        <end position="83"/>
    </location>
</feature>
<name>A0A3B1CN71_9ZZZZ</name>
<evidence type="ECO:0000259" key="3">
    <source>
        <dbReference type="Pfam" id="PF02576"/>
    </source>
</evidence>
<reference evidence="5" key="1">
    <citation type="submission" date="2018-06" db="EMBL/GenBank/DDBJ databases">
        <authorList>
            <person name="Zhirakovskaya E."/>
        </authorList>
    </citation>
    <scope>NUCLEOTIDE SEQUENCE</scope>
</reference>
<evidence type="ECO:0008006" key="6">
    <source>
        <dbReference type="Google" id="ProtNLM"/>
    </source>
</evidence>
<dbReference type="GO" id="GO:0000028">
    <property type="term" value="P:ribosomal small subunit assembly"/>
    <property type="evidence" value="ECO:0007669"/>
    <property type="project" value="TreeGrafter"/>
</dbReference>
<dbReference type="InterPro" id="IPR003728">
    <property type="entry name" value="Ribosome_maturation_RimP"/>
</dbReference>
<protein>
    <recommendedName>
        <fullName evidence="6">Bacterial ribosome SSU maturation protein RimP</fullName>
    </recommendedName>
</protein>
<keyword evidence="1" id="KW-0963">Cytoplasm</keyword>
<dbReference type="Gene3D" id="3.30.300.70">
    <property type="entry name" value="RimP-like superfamily, N-terminal"/>
    <property type="match status" value="1"/>
</dbReference>
<dbReference type="GO" id="GO:0006412">
    <property type="term" value="P:translation"/>
    <property type="evidence" value="ECO:0007669"/>
    <property type="project" value="TreeGrafter"/>
</dbReference>
<dbReference type="SUPFAM" id="SSF75420">
    <property type="entry name" value="YhbC-like, N-terminal domain"/>
    <property type="match status" value="1"/>
</dbReference>
<feature type="domain" description="Ribosome maturation factor RimP C-terminal" evidence="4">
    <location>
        <begin position="86"/>
        <end position="149"/>
    </location>
</feature>
<dbReference type="Pfam" id="PF17384">
    <property type="entry name" value="DUF150_C"/>
    <property type="match status" value="1"/>
</dbReference>
<dbReference type="GO" id="GO:0005829">
    <property type="term" value="C:cytosol"/>
    <property type="evidence" value="ECO:0007669"/>
    <property type="project" value="TreeGrafter"/>
</dbReference>
<evidence type="ECO:0000313" key="5">
    <source>
        <dbReference type="EMBL" id="VAX18167.1"/>
    </source>
</evidence>
<evidence type="ECO:0000256" key="2">
    <source>
        <dbReference type="ARBA" id="ARBA00022517"/>
    </source>
</evidence>
<dbReference type="PANTHER" id="PTHR33867">
    <property type="entry name" value="RIBOSOME MATURATION FACTOR RIMP"/>
    <property type="match status" value="1"/>
</dbReference>
<dbReference type="CDD" id="cd01734">
    <property type="entry name" value="YlxS_C"/>
    <property type="match status" value="1"/>
</dbReference>
<dbReference type="AlphaFoldDB" id="A0A3B1CN71"/>
<proteinExistence type="inferred from homology"/>
<accession>A0A3B1CN71</accession>
<dbReference type="PANTHER" id="PTHR33867:SF1">
    <property type="entry name" value="RIBOSOME MATURATION FACTOR RIMP"/>
    <property type="match status" value="1"/>
</dbReference>
<organism evidence="5">
    <name type="scientific">hydrothermal vent metagenome</name>
    <dbReference type="NCBI Taxonomy" id="652676"/>
    <lineage>
        <taxon>unclassified sequences</taxon>
        <taxon>metagenomes</taxon>
        <taxon>ecological metagenomes</taxon>
    </lineage>
</organism>
<dbReference type="InterPro" id="IPR036847">
    <property type="entry name" value="RimP_C_sf"/>
</dbReference>
<dbReference type="InterPro" id="IPR035956">
    <property type="entry name" value="RimP_N_sf"/>
</dbReference>
<evidence type="ECO:0000259" key="4">
    <source>
        <dbReference type="Pfam" id="PF17384"/>
    </source>
</evidence>
<dbReference type="InterPro" id="IPR028998">
    <property type="entry name" value="RimP_C"/>
</dbReference>
<dbReference type="EMBL" id="UOGD01000094">
    <property type="protein sequence ID" value="VAX18167.1"/>
    <property type="molecule type" value="Genomic_DNA"/>
</dbReference>
<sequence>MNLNKKEILEKTKEMTEDLGYLFIDMDFRGDARNRILEIYIDNETGVTVDDCKNVSRALGDMIEEDSLIESRYRLDVSSPGIDRPLKYIQQFKRNIGRSFELKLEDESNSKLEGKLLEVADNDLKFQIKKEIKVINIKNIKSAKVLVRF</sequence>
<dbReference type="InterPro" id="IPR028989">
    <property type="entry name" value="RimP_N"/>
</dbReference>
<dbReference type="Pfam" id="PF02576">
    <property type="entry name" value="RimP_N"/>
    <property type="match status" value="1"/>
</dbReference>
<keyword evidence="2" id="KW-0690">Ribosome biogenesis</keyword>
<dbReference type="SUPFAM" id="SSF74942">
    <property type="entry name" value="YhbC-like, C-terminal domain"/>
    <property type="match status" value="1"/>
</dbReference>
<dbReference type="HAMAP" id="MF_01077">
    <property type="entry name" value="RimP"/>
    <property type="match status" value="1"/>
</dbReference>
<gene>
    <name evidence="5" type="ORF">MNBD_IGNAVI01-1766</name>
</gene>
<evidence type="ECO:0000256" key="1">
    <source>
        <dbReference type="ARBA" id="ARBA00022490"/>
    </source>
</evidence>